<evidence type="ECO:0000259" key="2">
    <source>
        <dbReference type="Pfam" id="PF01578"/>
    </source>
</evidence>
<evidence type="ECO:0000256" key="1">
    <source>
        <dbReference type="SAM" id="Phobius"/>
    </source>
</evidence>
<evidence type="ECO:0000313" key="4">
    <source>
        <dbReference type="Proteomes" id="UP000035444"/>
    </source>
</evidence>
<organism evidence="3 4">
    <name type="scientific">Kiloniella spongiae</name>
    <dbReference type="NCBI Taxonomy" id="1489064"/>
    <lineage>
        <taxon>Bacteria</taxon>
        <taxon>Pseudomonadati</taxon>
        <taxon>Pseudomonadota</taxon>
        <taxon>Alphaproteobacteria</taxon>
        <taxon>Rhodospirillales</taxon>
        <taxon>Kiloniellaceae</taxon>
        <taxon>Kiloniella</taxon>
    </lineage>
</organism>
<sequence>MTVFWGMLALVLMLPAILIPWMSKTESSVLLMRGALLVALVGSSFTTMVHLMGHWDGGVSISLWITISFSLLLFLCFSLLVKEFEKLALLLAPYLFVLGLFAVIWEGQSAASTPIESMDNWLVLHILASILTYALCTLAAISAVSVQLRERALKAKKIESPFLIKLPSVYDADRFQVSLLTMAEVVLGLGILTGIARQYTASGYYLDLDHKSLLALIAFVVIAILLVLHKFIGIRGQSAVRFVLAVYLLLTLAYPGVKFVTDVLLA</sequence>
<dbReference type="EMBL" id="LAQL01000004">
    <property type="protein sequence ID" value="KLN61346.1"/>
    <property type="molecule type" value="Genomic_DNA"/>
</dbReference>
<keyword evidence="1" id="KW-0472">Membrane</keyword>
<proteinExistence type="predicted"/>
<dbReference type="InterPro" id="IPR052372">
    <property type="entry name" value="YpjD/HemX"/>
</dbReference>
<keyword evidence="1" id="KW-0812">Transmembrane</keyword>
<feature type="domain" description="Cytochrome c assembly protein" evidence="2">
    <location>
        <begin position="61"/>
        <end position="263"/>
    </location>
</feature>
<dbReference type="PANTHER" id="PTHR38034">
    <property type="entry name" value="INNER MEMBRANE PROTEIN YPJD"/>
    <property type="match status" value="1"/>
</dbReference>
<dbReference type="Proteomes" id="UP000035444">
    <property type="component" value="Unassembled WGS sequence"/>
</dbReference>
<comment type="caution">
    <text evidence="3">The sequence shown here is derived from an EMBL/GenBank/DDBJ whole genome shotgun (WGS) entry which is preliminary data.</text>
</comment>
<dbReference type="InterPro" id="IPR002541">
    <property type="entry name" value="Cyt_c_assembly"/>
</dbReference>
<keyword evidence="4" id="KW-1185">Reference proteome</keyword>
<reference evidence="3 4" key="1">
    <citation type="submission" date="2015-03" db="EMBL/GenBank/DDBJ databases">
        <title>Genome Sequence of Kiloniella spongiae MEBiC09566, isolated from a marine sponge.</title>
        <authorList>
            <person name="Shao Z."/>
            <person name="Wang L."/>
            <person name="Li X."/>
        </authorList>
    </citation>
    <scope>NUCLEOTIDE SEQUENCE [LARGE SCALE GENOMIC DNA]</scope>
    <source>
        <strain evidence="3 4">MEBiC09566</strain>
    </source>
</reference>
<dbReference type="STRING" id="1489064.WH96_06785"/>
<feature type="transmembrane region" description="Helical" evidence="1">
    <location>
        <begin position="35"/>
        <end position="55"/>
    </location>
</feature>
<dbReference type="Pfam" id="PF01578">
    <property type="entry name" value="Cytochrom_C_asm"/>
    <property type="match status" value="1"/>
</dbReference>
<keyword evidence="1" id="KW-1133">Transmembrane helix</keyword>
<dbReference type="RefSeq" id="WP_047763425.1">
    <property type="nucleotide sequence ID" value="NZ_LAQL01000004.1"/>
</dbReference>
<feature type="transmembrane region" description="Helical" evidence="1">
    <location>
        <begin position="87"/>
        <end position="105"/>
    </location>
</feature>
<dbReference type="AlphaFoldDB" id="A0A0H2MGL0"/>
<dbReference type="PANTHER" id="PTHR38034:SF1">
    <property type="entry name" value="INNER MEMBRANE PROTEIN YPJD"/>
    <property type="match status" value="1"/>
</dbReference>
<protein>
    <recommendedName>
        <fullName evidence="2">Cytochrome c assembly protein domain-containing protein</fullName>
    </recommendedName>
</protein>
<feature type="transmembrane region" description="Helical" evidence="1">
    <location>
        <begin position="125"/>
        <end position="148"/>
    </location>
</feature>
<name>A0A0H2MGL0_9PROT</name>
<evidence type="ECO:0000313" key="3">
    <source>
        <dbReference type="EMBL" id="KLN61346.1"/>
    </source>
</evidence>
<feature type="transmembrane region" description="Helical" evidence="1">
    <location>
        <begin position="61"/>
        <end position="80"/>
    </location>
</feature>
<feature type="transmembrane region" description="Helical" evidence="1">
    <location>
        <begin position="177"/>
        <end position="200"/>
    </location>
</feature>
<accession>A0A0H2MGL0</accession>
<feature type="transmembrane region" description="Helical" evidence="1">
    <location>
        <begin position="6"/>
        <end position="23"/>
    </location>
</feature>
<dbReference type="GO" id="GO:0020037">
    <property type="term" value="F:heme binding"/>
    <property type="evidence" value="ECO:0007669"/>
    <property type="project" value="InterPro"/>
</dbReference>
<feature type="transmembrane region" description="Helical" evidence="1">
    <location>
        <begin position="212"/>
        <end position="232"/>
    </location>
</feature>
<dbReference type="OrthoDB" id="7332097at2"/>
<feature type="transmembrane region" description="Helical" evidence="1">
    <location>
        <begin position="239"/>
        <end position="257"/>
    </location>
</feature>
<gene>
    <name evidence="3" type="ORF">WH96_06785</name>
</gene>
<dbReference type="GO" id="GO:0017004">
    <property type="term" value="P:cytochrome complex assembly"/>
    <property type="evidence" value="ECO:0007669"/>
    <property type="project" value="InterPro"/>
</dbReference>